<evidence type="ECO:0000313" key="2">
    <source>
        <dbReference type="WBParaSite" id="nRc.2.0.1.t34185-RA"/>
    </source>
</evidence>
<protein>
    <submittedName>
        <fullName evidence="2">Uncharacterized protein</fullName>
    </submittedName>
</protein>
<accession>A0A915K629</accession>
<reference evidence="2" key="1">
    <citation type="submission" date="2022-11" db="UniProtKB">
        <authorList>
            <consortium name="WormBaseParasite"/>
        </authorList>
    </citation>
    <scope>IDENTIFICATION</scope>
</reference>
<organism evidence="1 2">
    <name type="scientific">Romanomermis culicivorax</name>
    <name type="common">Nematode worm</name>
    <dbReference type="NCBI Taxonomy" id="13658"/>
    <lineage>
        <taxon>Eukaryota</taxon>
        <taxon>Metazoa</taxon>
        <taxon>Ecdysozoa</taxon>
        <taxon>Nematoda</taxon>
        <taxon>Enoplea</taxon>
        <taxon>Dorylaimia</taxon>
        <taxon>Mermithida</taxon>
        <taxon>Mermithoidea</taxon>
        <taxon>Mermithidae</taxon>
        <taxon>Romanomermis</taxon>
    </lineage>
</organism>
<name>A0A915K629_ROMCU</name>
<dbReference type="Proteomes" id="UP000887565">
    <property type="component" value="Unplaced"/>
</dbReference>
<keyword evidence="1" id="KW-1185">Reference proteome</keyword>
<evidence type="ECO:0000313" key="1">
    <source>
        <dbReference type="Proteomes" id="UP000887565"/>
    </source>
</evidence>
<dbReference type="WBParaSite" id="nRc.2.0.1.t34185-RA">
    <property type="protein sequence ID" value="nRc.2.0.1.t34185-RA"/>
    <property type="gene ID" value="nRc.2.0.1.g34185"/>
</dbReference>
<dbReference type="AlphaFoldDB" id="A0A915K629"/>
<sequence>MKRTQKPLNLPLLTNEPLLQTAIDVVSRLTSRAAFDSSKVWKPTEPIWLFWTASSGMTICRWNYDLALIIEIKNKDFKCFNYI</sequence>
<proteinExistence type="predicted"/>